<evidence type="ECO:0000313" key="2">
    <source>
        <dbReference type="EMBL" id="CCF51376.1"/>
    </source>
</evidence>
<dbReference type="InterPro" id="IPR043502">
    <property type="entry name" value="DNA/RNA_pol_sf"/>
</dbReference>
<dbReference type="OMA" id="NMHEANS"/>
<organism evidence="2 3">
    <name type="scientific">Ustilago hordei</name>
    <name type="common">Barley covered smut fungus</name>
    <dbReference type="NCBI Taxonomy" id="120017"/>
    <lineage>
        <taxon>Eukaryota</taxon>
        <taxon>Fungi</taxon>
        <taxon>Dikarya</taxon>
        <taxon>Basidiomycota</taxon>
        <taxon>Ustilaginomycotina</taxon>
        <taxon>Ustilaginomycetes</taxon>
        <taxon>Ustilaginales</taxon>
        <taxon>Ustilaginaceae</taxon>
        <taxon>Ustilago</taxon>
    </lineage>
</organism>
<gene>
    <name evidence="2" type="ORF">UHOR_14903</name>
</gene>
<dbReference type="EMBL" id="CAGI01000163">
    <property type="protein sequence ID" value="CCF51376.1"/>
    <property type="molecule type" value="Genomic_DNA"/>
</dbReference>
<accession>I2FWT3</accession>
<dbReference type="Proteomes" id="UP000006174">
    <property type="component" value="Unassembled WGS sequence"/>
</dbReference>
<feature type="domain" description="Reverse transcriptase Ty1/copia-type" evidence="1">
    <location>
        <begin position="2"/>
        <end position="160"/>
    </location>
</feature>
<name>I2FWT3_USTHO</name>
<dbReference type="InterPro" id="IPR013103">
    <property type="entry name" value="RVT_2"/>
</dbReference>
<dbReference type="AlphaFoldDB" id="I2FWT3"/>
<dbReference type="STRING" id="1128400.I2FWT3"/>
<proteinExistence type="predicted"/>
<protein>
    <recommendedName>
        <fullName evidence="1">Reverse transcriptase Ty1/copia-type domain-containing protein</fullName>
    </recommendedName>
</protein>
<sequence length="197" mass="21777">MAFLNGKIDKDVYVQIPLMFEMEVTKNKCYRLKKALYGLKQAGRLWHAALDEQLQAFGFKCCRAKPCVYTCGSDDVMILLAVYVDDLLVIGATESHVKSVQQQLTSVFNITDQGNVSHIIGLNVDYDRKACTLLINQSGYIEGILMKFGMDKAWAALTPATEAINTLGPWEGNPASAEEIHHYASLVGSLLWIAQGS</sequence>
<dbReference type="Pfam" id="PF07727">
    <property type="entry name" value="RVT_2"/>
    <property type="match status" value="1"/>
</dbReference>
<reference evidence="2 3" key="1">
    <citation type="journal article" date="2012" name="Plant Cell">
        <title>Genome comparison of barley and maize smut fungi reveals targeted loss of RNA silencing components and species-specific presence of transposable elements.</title>
        <authorList>
            <person name="Laurie J.D."/>
            <person name="Ali S."/>
            <person name="Linning R."/>
            <person name="Mannhaupt G."/>
            <person name="Wong P."/>
            <person name="Gueldener U."/>
            <person name="Muensterkoetter M."/>
            <person name="Moore R."/>
            <person name="Kahmann R."/>
            <person name="Bakkeren G."/>
            <person name="Schirawski J."/>
        </authorList>
    </citation>
    <scope>NUCLEOTIDE SEQUENCE [LARGE SCALE GENOMIC DNA]</scope>
    <source>
        <strain evidence="3">Uh4875-4</strain>
    </source>
</reference>
<dbReference type="eggNOG" id="KOG0017">
    <property type="taxonomic scope" value="Eukaryota"/>
</dbReference>
<dbReference type="HOGENOM" id="CLU_001650_10_2_1"/>
<comment type="caution">
    <text evidence="2">The sequence shown here is derived from an EMBL/GenBank/DDBJ whole genome shotgun (WGS) entry which is preliminary data.</text>
</comment>
<keyword evidence="3" id="KW-1185">Reference proteome</keyword>
<evidence type="ECO:0000313" key="3">
    <source>
        <dbReference type="Proteomes" id="UP000006174"/>
    </source>
</evidence>
<evidence type="ECO:0000259" key="1">
    <source>
        <dbReference type="Pfam" id="PF07727"/>
    </source>
</evidence>
<dbReference type="SUPFAM" id="SSF56672">
    <property type="entry name" value="DNA/RNA polymerases"/>
    <property type="match status" value="1"/>
</dbReference>